<evidence type="ECO:0000259" key="7">
    <source>
        <dbReference type="PROSITE" id="PS50110"/>
    </source>
</evidence>
<dbReference type="GO" id="GO:0006355">
    <property type="term" value="P:regulation of DNA-templated transcription"/>
    <property type="evidence" value="ECO:0007669"/>
    <property type="project" value="InterPro"/>
</dbReference>
<dbReference type="PANTHER" id="PTHR43214">
    <property type="entry name" value="TWO-COMPONENT RESPONSE REGULATOR"/>
    <property type="match status" value="1"/>
</dbReference>
<keyword evidence="4" id="KW-0804">Transcription</keyword>
<evidence type="ECO:0000256" key="4">
    <source>
        <dbReference type="ARBA" id="ARBA00023163"/>
    </source>
</evidence>
<keyword evidence="9" id="KW-1185">Reference proteome</keyword>
<dbReference type="PROSITE" id="PS50043">
    <property type="entry name" value="HTH_LUXR_2"/>
    <property type="match status" value="1"/>
</dbReference>
<sequence>MRIVIADDEVLLREGLARLLAETGHDVVDTVGDANALLRAVERESPEVVVADIRMPPTHTDEGLVAAAAIGETHPGVGVLVLSHYLDSRYALRLLEQLPERAGYLLKERVSDVAVLLDALQRIAEGECVIDPTIVSRLMAKKRAAGPLDRLSAREREVLTLMAQGHSNGGIAAQLFLSQRTVEAHVAHIFTKLGVPESADYHRRVLAVLFLLRGL</sequence>
<dbReference type="InterPro" id="IPR011006">
    <property type="entry name" value="CheY-like_superfamily"/>
</dbReference>
<keyword evidence="2" id="KW-0805">Transcription regulation</keyword>
<dbReference type="Pfam" id="PF00072">
    <property type="entry name" value="Response_reg"/>
    <property type="match status" value="1"/>
</dbReference>
<organism evidence="8 9">
    <name type="scientific">Streptomyces albiflavescens</name>
    <dbReference type="NCBI Taxonomy" id="1623582"/>
    <lineage>
        <taxon>Bacteria</taxon>
        <taxon>Bacillati</taxon>
        <taxon>Actinomycetota</taxon>
        <taxon>Actinomycetes</taxon>
        <taxon>Kitasatosporales</taxon>
        <taxon>Streptomycetaceae</taxon>
        <taxon>Streptomyces</taxon>
    </lineage>
</organism>
<keyword evidence="3 8" id="KW-0238">DNA-binding</keyword>
<dbReference type="GO" id="GO:0003677">
    <property type="term" value="F:DNA binding"/>
    <property type="evidence" value="ECO:0007669"/>
    <property type="project" value="UniProtKB-KW"/>
</dbReference>
<dbReference type="Gene3D" id="3.40.50.2300">
    <property type="match status" value="1"/>
</dbReference>
<dbReference type="InterPro" id="IPR000792">
    <property type="entry name" value="Tscrpt_reg_LuxR_C"/>
</dbReference>
<dbReference type="GO" id="GO:0000160">
    <property type="term" value="P:phosphorelay signal transduction system"/>
    <property type="evidence" value="ECO:0007669"/>
    <property type="project" value="InterPro"/>
</dbReference>
<evidence type="ECO:0000256" key="1">
    <source>
        <dbReference type="ARBA" id="ARBA00022553"/>
    </source>
</evidence>
<dbReference type="CDD" id="cd06170">
    <property type="entry name" value="LuxR_C_like"/>
    <property type="match status" value="1"/>
</dbReference>
<dbReference type="InterPro" id="IPR058245">
    <property type="entry name" value="NreC/VraR/RcsB-like_REC"/>
</dbReference>
<proteinExistence type="predicted"/>
<dbReference type="PROSITE" id="PS00622">
    <property type="entry name" value="HTH_LUXR_1"/>
    <property type="match status" value="1"/>
</dbReference>
<dbReference type="PROSITE" id="PS50110">
    <property type="entry name" value="RESPONSE_REGULATORY"/>
    <property type="match status" value="1"/>
</dbReference>
<dbReference type="RefSeq" id="WP_189184258.1">
    <property type="nucleotide sequence ID" value="NZ_BMMM01000001.1"/>
</dbReference>
<dbReference type="Proteomes" id="UP000600365">
    <property type="component" value="Unassembled WGS sequence"/>
</dbReference>
<gene>
    <name evidence="8" type="ORF">GCM10011579_006590</name>
</gene>
<feature type="domain" description="Response regulatory" evidence="7">
    <location>
        <begin position="2"/>
        <end position="122"/>
    </location>
</feature>
<dbReference type="InterPro" id="IPR016032">
    <property type="entry name" value="Sig_transdc_resp-reg_C-effctor"/>
</dbReference>
<evidence type="ECO:0000313" key="9">
    <source>
        <dbReference type="Proteomes" id="UP000600365"/>
    </source>
</evidence>
<dbReference type="SUPFAM" id="SSF52172">
    <property type="entry name" value="CheY-like"/>
    <property type="match status" value="1"/>
</dbReference>
<accession>A0A917XT57</accession>
<dbReference type="PANTHER" id="PTHR43214:SF24">
    <property type="entry name" value="TRANSCRIPTIONAL REGULATORY PROTEIN NARL-RELATED"/>
    <property type="match status" value="1"/>
</dbReference>
<evidence type="ECO:0000313" key="8">
    <source>
        <dbReference type="EMBL" id="GGN51128.1"/>
    </source>
</evidence>
<feature type="modified residue" description="4-aspartylphosphate" evidence="5">
    <location>
        <position position="52"/>
    </location>
</feature>
<keyword evidence="1 5" id="KW-0597">Phosphoprotein</keyword>
<dbReference type="Pfam" id="PF00196">
    <property type="entry name" value="GerE"/>
    <property type="match status" value="1"/>
</dbReference>
<dbReference type="SMART" id="SM00448">
    <property type="entry name" value="REC"/>
    <property type="match status" value="1"/>
</dbReference>
<dbReference type="CDD" id="cd17535">
    <property type="entry name" value="REC_NarL-like"/>
    <property type="match status" value="1"/>
</dbReference>
<dbReference type="EMBL" id="BMMM01000001">
    <property type="protein sequence ID" value="GGN51128.1"/>
    <property type="molecule type" value="Genomic_DNA"/>
</dbReference>
<dbReference type="SUPFAM" id="SSF46894">
    <property type="entry name" value="C-terminal effector domain of the bipartite response regulators"/>
    <property type="match status" value="1"/>
</dbReference>
<dbReference type="SMART" id="SM00421">
    <property type="entry name" value="HTH_LUXR"/>
    <property type="match status" value="1"/>
</dbReference>
<feature type="domain" description="HTH luxR-type" evidence="6">
    <location>
        <begin position="144"/>
        <end position="215"/>
    </location>
</feature>
<name>A0A917XT57_9ACTN</name>
<dbReference type="InterPro" id="IPR039420">
    <property type="entry name" value="WalR-like"/>
</dbReference>
<evidence type="ECO:0000259" key="6">
    <source>
        <dbReference type="PROSITE" id="PS50043"/>
    </source>
</evidence>
<protein>
    <submittedName>
        <fullName evidence="8">DNA-binding response regulator</fullName>
    </submittedName>
</protein>
<evidence type="ECO:0000256" key="5">
    <source>
        <dbReference type="PROSITE-ProRule" id="PRU00169"/>
    </source>
</evidence>
<evidence type="ECO:0000256" key="2">
    <source>
        <dbReference type="ARBA" id="ARBA00023015"/>
    </source>
</evidence>
<dbReference type="AlphaFoldDB" id="A0A917XT57"/>
<reference evidence="8 9" key="1">
    <citation type="journal article" date="2014" name="Int. J. Syst. Evol. Microbiol.">
        <title>Complete genome sequence of Corynebacterium casei LMG S-19264T (=DSM 44701T), isolated from a smear-ripened cheese.</title>
        <authorList>
            <consortium name="US DOE Joint Genome Institute (JGI-PGF)"/>
            <person name="Walter F."/>
            <person name="Albersmeier A."/>
            <person name="Kalinowski J."/>
            <person name="Ruckert C."/>
        </authorList>
    </citation>
    <scope>NUCLEOTIDE SEQUENCE [LARGE SCALE GENOMIC DNA]</scope>
    <source>
        <strain evidence="8 9">CGMCC 4.7111</strain>
    </source>
</reference>
<evidence type="ECO:0000256" key="3">
    <source>
        <dbReference type="ARBA" id="ARBA00023125"/>
    </source>
</evidence>
<dbReference type="PRINTS" id="PR00038">
    <property type="entry name" value="HTHLUXR"/>
</dbReference>
<comment type="caution">
    <text evidence="8">The sequence shown here is derived from an EMBL/GenBank/DDBJ whole genome shotgun (WGS) entry which is preliminary data.</text>
</comment>
<dbReference type="InterPro" id="IPR001789">
    <property type="entry name" value="Sig_transdc_resp-reg_receiver"/>
</dbReference>